<dbReference type="EMBL" id="JAJNDB010000001">
    <property type="protein sequence ID" value="MCD2192449.1"/>
    <property type="molecule type" value="Genomic_DNA"/>
</dbReference>
<comment type="caution">
    <text evidence="3">The sequence shown here is derived from an EMBL/GenBank/DDBJ whole genome shotgun (WGS) entry which is preliminary data.</text>
</comment>
<evidence type="ECO:0000313" key="3">
    <source>
        <dbReference type="EMBL" id="MCD2192449.1"/>
    </source>
</evidence>
<keyword evidence="4" id="KW-1185">Reference proteome</keyword>
<name>A0ABS8P2J0_9PSEU</name>
<evidence type="ECO:0000256" key="1">
    <source>
        <dbReference type="SAM" id="MobiDB-lite"/>
    </source>
</evidence>
<gene>
    <name evidence="3" type="ORF">LQ327_03440</name>
</gene>
<dbReference type="RefSeq" id="WP_230730123.1">
    <property type="nucleotide sequence ID" value="NZ_JAJNDB010000001.1"/>
</dbReference>
<accession>A0ABS8P2J0</accession>
<sequence length="190" mass="19155">MTAPDDPATTADPGPTTADPGPTTTDPVPATTGPATTGPATSGLATSGPATTGPAATEPGPTTGALPTTVLPETDGGRPGAGRHAREPRTAAYYARALGRRVRAQAPLTAVLVVVAIAFVRIGLQHWREGTTELGVALLLAAALRASLTDRVAGLLAVRPRRVDVLTYTLFGLIVILVSLTITGGPLASR</sequence>
<keyword evidence="2" id="KW-1133">Transmembrane helix</keyword>
<reference evidence="3 4" key="1">
    <citation type="submission" date="2021-11" db="EMBL/GenBank/DDBJ databases">
        <title>Draft genome sequence of Actinomycetospora sp. SF1 isolated from the rhizosphere soil.</title>
        <authorList>
            <person name="Duangmal K."/>
            <person name="Chantavorakit T."/>
        </authorList>
    </citation>
    <scope>NUCLEOTIDE SEQUENCE [LARGE SCALE GENOMIC DNA]</scope>
    <source>
        <strain evidence="3 4">TBRC 5722</strain>
    </source>
</reference>
<dbReference type="InterPro" id="IPR021385">
    <property type="entry name" value="DUF3017"/>
</dbReference>
<feature type="transmembrane region" description="Helical" evidence="2">
    <location>
        <begin position="165"/>
        <end position="188"/>
    </location>
</feature>
<feature type="transmembrane region" description="Helical" evidence="2">
    <location>
        <begin position="106"/>
        <end position="124"/>
    </location>
</feature>
<evidence type="ECO:0000256" key="2">
    <source>
        <dbReference type="SAM" id="Phobius"/>
    </source>
</evidence>
<keyword evidence="2" id="KW-0812">Transmembrane</keyword>
<dbReference type="Pfam" id="PF11222">
    <property type="entry name" value="DUF3017"/>
    <property type="match status" value="1"/>
</dbReference>
<dbReference type="Proteomes" id="UP001199469">
    <property type="component" value="Unassembled WGS sequence"/>
</dbReference>
<proteinExistence type="predicted"/>
<feature type="compositionally biased region" description="Low complexity" evidence="1">
    <location>
        <begin position="1"/>
        <end position="69"/>
    </location>
</feature>
<feature type="region of interest" description="Disordered" evidence="1">
    <location>
        <begin position="1"/>
        <end position="88"/>
    </location>
</feature>
<keyword evidence="2" id="KW-0472">Membrane</keyword>
<organism evidence="3 4">
    <name type="scientific">Actinomycetospora endophytica</name>
    <dbReference type="NCBI Taxonomy" id="2291215"/>
    <lineage>
        <taxon>Bacteria</taxon>
        <taxon>Bacillati</taxon>
        <taxon>Actinomycetota</taxon>
        <taxon>Actinomycetes</taxon>
        <taxon>Pseudonocardiales</taxon>
        <taxon>Pseudonocardiaceae</taxon>
        <taxon>Actinomycetospora</taxon>
    </lineage>
</organism>
<protein>
    <submittedName>
        <fullName evidence="3">DUF3017 domain-containing protein</fullName>
    </submittedName>
</protein>
<evidence type="ECO:0000313" key="4">
    <source>
        <dbReference type="Proteomes" id="UP001199469"/>
    </source>
</evidence>